<name>A0ABU3W0I7_9GAMM</name>
<feature type="transmembrane region" description="Helical" evidence="6">
    <location>
        <begin position="107"/>
        <end position="129"/>
    </location>
</feature>
<dbReference type="PANTHER" id="PTHR38459:SF1">
    <property type="entry name" value="PROPHAGE BACTOPRENOL-LINKED GLUCOSE TRANSLOCASE HOMOLOG"/>
    <property type="match status" value="1"/>
</dbReference>
<keyword evidence="9" id="KW-1185">Reference proteome</keyword>
<organism evidence="8 9">
    <name type="scientific">Marinobacter xestospongiae</name>
    <dbReference type="NCBI Taxonomy" id="994319"/>
    <lineage>
        <taxon>Bacteria</taxon>
        <taxon>Pseudomonadati</taxon>
        <taxon>Pseudomonadota</taxon>
        <taxon>Gammaproteobacteria</taxon>
        <taxon>Pseudomonadales</taxon>
        <taxon>Marinobacteraceae</taxon>
        <taxon>Marinobacter</taxon>
    </lineage>
</organism>
<feature type="transmembrane region" description="Helical" evidence="6">
    <location>
        <begin position="48"/>
        <end position="66"/>
    </location>
</feature>
<evidence type="ECO:0000256" key="5">
    <source>
        <dbReference type="ARBA" id="ARBA00023136"/>
    </source>
</evidence>
<comment type="subcellular location">
    <subcellularLocation>
        <location evidence="1">Membrane</location>
        <topology evidence="1">Multi-pass membrane protein</topology>
    </subcellularLocation>
</comment>
<dbReference type="PANTHER" id="PTHR38459">
    <property type="entry name" value="PROPHAGE BACTOPRENOL-LINKED GLUCOSE TRANSLOCASE HOMOLOG"/>
    <property type="match status" value="1"/>
</dbReference>
<keyword evidence="4 6" id="KW-1133">Transmembrane helix</keyword>
<proteinExistence type="inferred from homology"/>
<dbReference type="InterPro" id="IPR007267">
    <property type="entry name" value="GtrA_DPMS_TM"/>
</dbReference>
<feature type="transmembrane region" description="Helical" evidence="6">
    <location>
        <begin position="78"/>
        <end position="101"/>
    </location>
</feature>
<sequence length="134" mass="15024">MQLSNLRERWQPLAAQLMRFGLVGLAATAVHLGIAWLALWQWPEASPFLVNLVAFLVAFQVSFWGHSRFTFRQSGSPWRFFAVTLGGFGINNGLLWVFLTLGITSSFVSICLSVLLVPLFVFVASRMWVFSGAR</sequence>
<accession>A0ABU3W0I7</accession>
<dbReference type="EMBL" id="JAWIIJ010000010">
    <property type="protein sequence ID" value="MDV2079936.1"/>
    <property type="molecule type" value="Genomic_DNA"/>
</dbReference>
<comment type="similarity">
    <text evidence="2">Belongs to the GtrA family.</text>
</comment>
<evidence type="ECO:0000256" key="4">
    <source>
        <dbReference type="ARBA" id="ARBA00022989"/>
    </source>
</evidence>
<reference evidence="8 9" key="1">
    <citation type="submission" date="2023-10" db="EMBL/GenBank/DDBJ databases">
        <title>Characteristics and mechanism of a salt-tolerant marine origin heterotrophic nitrifying- aerobic denitrifying bacteria Marinobacter xestospongiae HN1.</title>
        <authorList>
            <person name="Qi R."/>
        </authorList>
    </citation>
    <scope>NUCLEOTIDE SEQUENCE [LARGE SCALE GENOMIC DNA]</scope>
    <source>
        <strain evidence="8 9">HN1</strain>
    </source>
</reference>
<evidence type="ECO:0000256" key="3">
    <source>
        <dbReference type="ARBA" id="ARBA00022692"/>
    </source>
</evidence>
<dbReference type="Pfam" id="PF04138">
    <property type="entry name" value="GtrA_DPMS_TM"/>
    <property type="match status" value="1"/>
</dbReference>
<protein>
    <submittedName>
        <fullName evidence="8">GtrA family protein</fullName>
    </submittedName>
</protein>
<feature type="transmembrane region" description="Helical" evidence="6">
    <location>
        <begin position="20"/>
        <end position="42"/>
    </location>
</feature>
<dbReference type="Proteomes" id="UP001269819">
    <property type="component" value="Unassembled WGS sequence"/>
</dbReference>
<evidence type="ECO:0000256" key="2">
    <source>
        <dbReference type="ARBA" id="ARBA00009399"/>
    </source>
</evidence>
<evidence type="ECO:0000313" key="9">
    <source>
        <dbReference type="Proteomes" id="UP001269819"/>
    </source>
</evidence>
<keyword evidence="3 6" id="KW-0812">Transmembrane</keyword>
<dbReference type="InterPro" id="IPR051401">
    <property type="entry name" value="GtrA_CellWall_Glycosyl"/>
</dbReference>
<dbReference type="RefSeq" id="WP_316974412.1">
    <property type="nucleotide sequence ID" value="NZ_JAWIIJ010000010.1"/>
</dbReference>
<evidence type="ECO:0000256" key="1">
    <source>
        <dbReference type="ARBA" id="ARBA00004141"/>
    </source>
</evidence>
<gene>
    <name evidence="8" type="ORF">RYS15_14700</name>
</gene>
<evidence type="ECO:0000259" key="7">
    <source>
        <dbReference type="Pfam" id="PF04138"/>
    </source>
</evidence>
<feature type="domain" description="GtrA/DPMS transmembrane" evidence="7">
    <location>
        <begin position="19"/>
        <end position="130"/>
    </location>
</feature>
<evidence type="ECO:0000313" key="8">
    <source>
        <dbReference type="EMBL" id="MDV2079936.1"/>
    </source>
</evidence>
<keyword evidence="5 6" id="KW-0472">Membrane</keyword>
<comment type="caution">
    <text evidence="8">The sequence shown here is derived from an EMBL/GenBank/DDBJ whole genome shotgun (WGS) entry which is preliminary data.</text>
</comment>
<evidence type="ECO:0000256" key="6">
    <source>
        <dbReference type="SAM" id="Phobius"/>
    </source>
</evidence>